<dbReference type="RefSeq" id="WP_143853359.1">
    <property type="nucleotide sequence ID" value="NZ_JBHEEM010000011.1"/>
</dbReference>
<organism evidence="1 2">
    <name type="scientific">Brucella pseudogrignonensis</name>
    <dbReference type="NCBI Taxonomy" id="419475"/>
    <lineage>
        <taxon>Bacteria</taxon>
        <taxon>Pseudomonadati</taxon>
        <taxon>Pseudomonadota</taxon>
        <taxon>Alphaproteobacteria</taxon>
        <taxon>Hyphomicrobiales</taxon>
        <taxon>Brucellaceae</taxon>
        <taxon>Brucella/Ochrobactrum group</taxon>
        <taxon>Brucella</taxon>
    </lineage>
</organism>
<reference evidence="1 2" key="1">
    <citation type="submission" date="2017-07" db="EMBL/GenBank/DDBJ databases">
        <title>Phylogenetic study on the rhizospheric bacterium Ochrobactrum sp. A44.</title>
        <authorList>
            <person name="Krzyzanowska D.M."/>
            <person name="Ossowicki A."/>
            <person name="Rajewska M."/>
            <person name="Maciag T."/>
            <person name="Kaczynski Z."/>
            <person name="Czerwicka M."/>
            <person name="Jafra S."/>
        </authorList>
    </citation>
    <scope>NUCLEOTIDE SEQUENCE [LARGE SCALE GENOMIC DNA]</scope>
    <source>
        <strain evidence="1 2">CCUG 30717</strain>
    </source>
</reference>
<dbReference type="EMBL" id="NNRM01000021">
    <property type="protein sequence ID" value="OYR25846.1"/>
    <property type="molecule type" value="Genomic_DNA"/>
</dbReference>
<keyword evidence="2" id="KW-1185">Reference proteome</keyword>
<gene>
    <name evidence="1" type="ORF">CEV34_2665</name>
</gene>
<protein>
    <submittedName>
        <fullName evidence="1">Uncharacterized protein</fullName>
    </submittedName>
</protein>
<name>A0A256GG15_9HYPH</name>
<comment type="caution">
    <text evidence="1">The sequence shown here is derived from an EMBL/GenBank/DDBJ whole genome shotgun (WGS) entry which is preliminary data.</text>
</comment>
<dbReference type="Proteomes" id="UP000216188">
    <property type="component" value="Unassembled WGS sequence"/>
</dbReference>
<evidence type="ECO:0000313" key="2">
    <source>
        <dbReference type="Proteomes" id="UP000216188"/>
    </source>
</evidence>
<dbReference type="AlphaFoldDB" id="A0A256GG15"/>
<sequence length="145" mass="16279">MYVLSALPARVQSDRKLFKEVYFRALHGVSRHSLEMAVQNIIQGHSELQHGFMPSPPELRRECERVMKPILDSMAYVREVEAARREAAEHRSRASKVDHTKGREVIATGIDHGVWSSKGKREFPVGSLWVAKTGTVYGPAKGARA</sequence>
<proteinExistence type="predicted"/>
<evidence type="ECO:0000313" key="1">
    <source>
        <dbReference type="EMBL" id="OYR25846.1"/>
    </source>
</evidence>
<accession>A0A256GG15</accession>